<comment type="caution">
    <text evidence="1">The sequence shown here is derived from an EMBL/GenBank/DDBJ whole genome shotgun (WGS) entry which is preliminary data.</text>
</comment>
<dbReference type="EMBL" id="ABCS01000146">
    <property type="protein sequence ID" value="EDM74162.1"/>
    <property type="molecule type" value="Genomic_DNA"/>
</dbReference>
<protein>
    <submittedName>
        <fullName evidence="1">Uncharacterized protein</fullName>
    </submittedName>
</protein>
<keyword evidence="2" id="KW-1185">Reference proteome</keyword>
<accession>A6GJ06</accession>
<gene>
    <name evidence="1" type="ORF">PPSIR1_39165</name>
</gene>
<dbReference type="AlphaFoldDB" id="A6GJ06"/>
<sequence length="386" mass="44650">MSKRAKKRAPTQTPPEWPEFFRQHDTELTRVRMLWRRGGGRYRPLVPVNLALEDLEQADFETWEELELPETHFEWALVEDIQPEQRARQLEDVARDLWSVAVLWTRAKGPVCDFQIRGYGSEDTILFEDGKRCNLSGERSRYDDGETRERAPIDEAIRGMIGDERAAWLQLDRVKDTLIDRLNGDREKLFEHLERVNRAAPETIENAHGILDRALQFQQRAFDNLVSQEDHTLEIRLHAITEHNRTQRVESFFKFVKDVGDSAVGALPTIQSTLEGVVTGARTLPRFRVAQDALRYLKISLEPERLAMCFHGMPSEKRKAADEVMTTLKRLSKTEDENTALAGCGPLVDKLFKTRIFREVATRQEQFAAEFIMGKLATERIILDDY</sequence>
<organism evidence="1 2">
    <name type="scientific">Plesiocystis pacifica SIR-1</name>
    <dbReference type="NCBI Taxonomy" id="391625"/>
    <lineage>
        <taxon>Bacteria</taxon>
        <taxon>Pseudomonadati</taxon>
        <taxon>Myxococcota</taxon>
        <taxon>Polyangia</taxon>
        <taxon>Nannocystales</taxon>
        <taxon>Nannocystaceae</taxon>
        <taxon>Plesiocystis</taxon>
    </lineage>
</organism>
<proteinExistence type="predicted"/>
<name>A6GJ06_9BACT</name>
<dbReference type="STRING" id="391625.PPSIR1_39165"/>
<reference evidence="1 2" key="1">
    <citation type="submission" date="2007-06" db="EMBL/GenBank/DDBJ databases">
        <authorList>
            <person name="Shimkets L."/>
            <person name="Ferriera S."/>
            <person name="Johnson J."/>
            <person name="Kravitz S."/>
            <person name="Beeson K."/>
            <person name="Sutton G."/>
            <person name="Rogers Y.-H."/>
            <person name="Friedman R."/>
            <person name="Frazier M."/>
            <person name="Venter J.C."/>
        </authorList>
    </citation>
    <scope>NUCLEOTIDE SEQUENCE [LARGE SCALE GENOMIC DNA]</scope>
    <source>
        <strain evidence="1 2">SIR-1</strain>
    </source>
</reference>
<evidence type="ECO:0000313" key="2">
    <source>
        <dbReference type="Proteomes" id="UP000005801"/>
    </source>
</evidence>
<dbReference type="Proteomes" id="UP000005801">
    <property type="component" value="Unassembled WGS sequence"/>
</dbReference>
<evidence type="ECO:0000313" key="1">
    <source>
        <dbReference type="EMBL" id="EDM74162.1"/>
    </source>
</evidence>